<evidence type="ECO:0000256" key="1">
    <source>
        <dbReference type="ARBA" id="ARBA00004123"/>
    </source>
</evidence>
<feature type="region of interest" description="Disordered" evidence="4">
    <location>
        <begin position="398"/>
        <end position="417"/>
    </location>
</feature>
<dbReference type="Pfam" id="PF15612">
    <property type="entry name" value="WHIM1"/>
    <property type="match status" value="1"/>
</dbReference>
<dbReference type="InterPro" id="IPR028941">
    <property type="entry name" value="WHIM2_dom"/>
</dbReference>
<dbReference type="EMBL" id="JAKKPZ010000020">
    <property type="protein sequence ID" value="KAI1711926.1"/>
    <property type="molecule type" value="Genomic_DNA"/>
</dbReference>
<feature type="compositionally biased region" description="Acidic residues" evidence="4">
    <location>
        <begin position="884"/>
        <end position="893"/>
    </location>
</feature>
<accession>A0AAD4N2W6</accession>
<dbReference type="GO" id="GO:0008623">
    <property type="term" value="C:CHRAC"/>
    <property type="evidence" value="ECO:0007669"/>
    <property type="project" value="TreeGrafter"/>
</dbReference>
<dbReference type="GO" id="GO:0003677">
    <property type="term" value="F:DNA binding"/>
    <property type="evidence" value="ECO:0007669"/>
    <property type="project" value="TreeGrafter"/>
</dbReference>
<gene>
    <name evidence="6" type="ORF">DdX_09887</name>
</gene>
<evidence type="ECO:0000313" key="7">
    <source>
        <dbReference type="Proteomes" id="UP001201812"/>
    </source>
</evidence>
<proteinExistence type="predicted"/>
<dbReference type="GO" id="GO:0031445">
    <property type="term" value="P:regulation of heterochromatin formation"/>
    <property type="evidence" value="ECO:0007669"/>
    <property type="project" value="TreeGrafter"/>
</dbReference>
<feature type="compositionally biased region" description="Basic and acidic residues" evidence="4">
    <location>
        <begin position="24"/>
        <end position="33"/>
    </location>
</feature>
<feature type="compositionally biased region" description="Basic and acidic residues" evidence="4">
    <location>
        <begin position="900"/>
        <end position="909"/>
    </location>
</feature>
<name>A0AAD4N2W6_9BILA</name>
<keyword evidence="3" id="KW-0175">Coiled coil</keyword>
<keyword evidence="2" id="KW-0539">Nucleus</keyword>
<feature type="domain" description="DDT" evidence="5">
    <location>
        <begin position="130"/>
        <end position="195"/>
    </location>
</feature>
<evidence type="ECO:0000256" key="3">
    <source>
        <dbReference type="SAM" id="Coils"/>
    </source>
</evidence>
<dbReference type="InterPro" id="IPR018501">
    <property type="entry name" value="DDT_dom"/>
</dbReference>
<evidence type="ECO:0000259" key="5">
    <source>
        <dbReference type="PROSITE" id="PS50827"/>
    </source>
</evidence>
<keyword evidence="7" id="KW-1185">Reference proteome</keyword>
<evidence type="ECO:0000313" key="6">
    <source>
        <dbReference type="EMBL" id="KAI1711926.1"/>
    </source>
</evidence>
<dbReference type="Pfam" id="PF15613">
    <property type="entry name" value="WSD"/>
    <property type="match status" value="1"/>
</dbReference>
<sequence length="1344" mass="155299">MNEIALSDAATSSQEGPGNYLPKTPKESHDNERHKICDEGEEKLNDFVDLAKQVETESIERWQQEIVISSDDDIQELRGSGIYEKQQTDRQVKRRCQVTEGINSRDDLDCDDLKPLPKYQELLLPSWIPKDLYSDLLSLHNFFCCFSSLLPENTGKPLFTLGELASAVVSSSVENTRLVDIFKVLLRARADVVKSEDGDEANLYKYEEIGYEANGDLEHHVHGKRIRDANKKHARVRRCHGVNVSDLEVNDMTISEVLRLTLETSGYYPVGGRRMERLEFRGGIRCYEDDGYLFALNNPKTMEKLKEKSLLQITPKERMNILNALVQQLLSYKKYREYMHDRMTHIEELRKHLRKLHHLAEMQEKQVQHSLQMKKAEGKPMESKSVSNIKNWLYRTKDSVKENDPPPNAIDNSPTKMLDESTKLADTEKTTVSKELQNLQGYLQQVTEQQNVGDKRKILESIPYTELKSAQISEFRELQKQIYEEELNEVQTELYSEQAAMGMCFLGRDRAFRSYFFLHTFGLLLIENPDQCTVGYCDQVSPIVISQPTNVVVKIKKLSSPCESKNVLDYENERIRRYCCTGSPDTCPVHKTKSDSHRFFYYVERDGVENLLNALNPRGCREIDLIESLTLLKDKYARKINENAEKADAIDFLSVCFEVSPEFAEEIESVDDFMESNFIKEILQQEETIFKKRFGDVSISLSCSREIWRNSLQEQKSTSTLCKDKYLPIHQNKSANDYVLYMAEELESEELTSVEKLGIALLQLVHGMRFETEILGYPFENPGRKKGEYIAWQQDLAACQSHSALHLFLATFLKSINWDYVVPVPDSKNRQPKQHLFTGMTLRSRRPITSGTYKEYLTSDEEDVDSKNNQKTQKSRSPSHLDFLTDEASDSEENGSISARRVENKKLRENNQPAKEFLASDSDSTDSWHSKRKQHKYTQMSLRNKNPIKKLSSPCESKNVLDYENERIRRYCCTGNPDTCPVHKTKSDSHRFFYYVERDGVENLLNALNPRGCREIDLIESLTLLKDKYARKINENAEKADAIDFLSVCFEVSPEFAEEIESVDNFMESNFIKEILQQEETIFKKRFGDVSISLSCSREIWRKSLQEQKSTSTLCKDKYLPIHQNKSANDYVLYTAEELKSEELTSVEKLGIALLQLVHGMRFETEILGYPFENPGRKKGEYIAWQQDLAACQSHSALHLFLATFLKAVNWDYVVRVPDSEKRQPKQHLFTGMTLRSRRPITSGTYKEYLTSDEEDVDSKNNKKTQKSRSPSHLDFLTDEASDSEENGSISARSVENKKLRENNQPAKEFLASDSDSTDSWHSKRKQHKYTQMSLRNKNPVKYK</sequence>
<dbReference type="GO" id="GO:0006338">
    <property type="term" value="P:chromatin remodeling"/>
    <property type="evidence" value="ECO:0007669"/>
    <property type="project" value="InterPro"/>
</dbReference>
<dbReference type="PANTHER" id="PTHR46510:SF1">
    <property type="entry name" value="BROMODOMAIN ADJACENT TO ZINC FINGER DOMAIN PROTEIN 1A"/>
    <property type="match status" value="1"/>
</dbReference>
<organism evidence="6 7">
    <name type="scientific">Ditylenchus destructor</name>
    <dbReference type="NCBI Taxonomy" id="166010"/>
    <lineage>
        <taxon>Eukaryota</taxon>
        <taxon>Metazoa</taxon>
        <taxon>Ecdysozoa</taxon>
        <taxon>Nematoda</taxon>
        <taxon>Chromadorea</taxon>
        <taxon>Rhabditida</taxon>
        <taxon>Tylenchina</taxon>
        <taxon>Tylenchomorpha</taxon>
        <taxon>Sphaerularioidea</taxon>
        <taxon>Anguinidae</taxon>
        <taxon>Anguininae</taxon>
        <taxon>Ditylenchus</taxon>
    </lineage>
</organism>
<dbReference type="GO" id="GO:0000228">
    <property type="term" value="C:nuclear chromosome"/>
    <property type="evidence" value="ECO:0007669"/>
    <property type="project" value="TreeGrafter"/>
</dbReference>
<dbReference type="PROSITE" id="PS50827">
    <property type="entry name" value="DDT"/>
    <property type="match status" value="1"/>
</dbReference>
<evidence type="ECO:0000256" key="2">
    <source>
        <dbReference type="ARBA" id="ARBA00023242"/>
    </source>
</evidence>
<feature type="compositionally biased region" description="Acidic residues" evidence="4">
    <location>
        <begin position="1277"/>
        <end position="1286"/>
    </location>
</feature>
<dbReference type="GO" id="GO:0045740">
    <property type="term" value="P:positive regulation of DNA replication"/>
    <property type="evidence" value="ECO:0007669"/>
    <property type="project" value="TreeGrafter"/>
</dbReference>
<comment type="caution">
    <text evidence="6">The sequence shown here is derived from an EMBL/GenBank/DDBJ whole genome shotgun (WGS) entry which is preliminary data.</text>
</comment>
<reference evidence="6" key="1">
    <citation type="submission" date="2022-01" db="EMBL/GenBank/DDBJ databases">
        <title>Genome Sequence Resource for Two Populations of Ditylenchus destructor, the Migratory Endoparasitic Phytonematode.</title>
        <authorList>
            <person name="Zhang H."/>
            <person name="Lin R."/>
            <person name="Xie B."/>
        </authorList>
    </citation>
    <scope>NUCLEOTIDE SEQUENCE</scope>
    <source>
        <strain evidence="6">BazhouSP</strain>
    </source>
</reference>
<dbReference type="Proteomes" id="UP001201812">
    <property type="component" value="Unassembled WGS sequence"/>
</dbReference>
<dbReference type="GO" id="GO:0006355">
    <property type="term" value="P:regulation of DNA-templated transcription"/>
    <property type="evidence" value="ECO:0007669"/>
    <property type="project" value="TreeGrafter"/>
</dbReference>
<feature type="region of interest" description="Disordered" evidence="4">
    <location>
        <begin position="1"/>
        <end position="33"/>
    </location>
</feature>
<dbReference type="PANTHER" id="PTHR46510">
    <property type="entry name" value="BROMODOMAIN ADJACENT TO ZINC FINGER DOMAIN PROTEIN 1A"/>
    <property type="match status" value="1"/>
</dbReference>
<feature type="region of interest" description="Disordered" evidence="4">
    <location>
        <begin position="1245"/>
        <end position="1344"/>
    </location>
</feature>
<feature type="compositionally biased region" description="Polar residues" evidence="4">
    <location>
        <begin position="867"/>
        <end position="878"/>
    </location>
</feature>
<dbReference type="InterPro" id="IPR028942">
    <property type="entry name" value="WHIM1_dom"/>
</dbReference>
<dbReference type="InterPro" id="IPR047171">
    <property type="entry name" value="BAZ1A"/>
</dbReference>
<feature type="region of interest" description="Disordered" evidence="4">
    <location>
        <begin position="856"/>
        <end position="938"/>
    </location>
</feature>
<feature type="coiled-coil region" evidence="3">
    <location>
        <begin position="346"/>
        <end position="379"/>
    </location>
</feature>
<evidence type="ECO:0000256" key="4">
    <source>
        <dbReference type="SAM" id="MobiDB-lite"/>
    </source>
</evidence>
<comment type="subcellular location">
    <subcellularLocation>
        <location evidence="1">Nucleus</location>
    </subcellularLocation>
</comment>
<protein>
    <submittedName>
        <fullName evidence="6">Williams-Beuren syndrome DDT (WSD), d-TOX E motif domain-containing protein</fullName>
    </submittedName>
</protein>